<dbReference type="EMBL" id="CP044222">
    <property type="protein sequence ID" value="QEW05306.1"/>
    <property type="molecule type" value="Genomic_DNA"/>
</dbReference>
<organism evidence="1 2">
    <name type="scientific">Nitrincola iocasae</name>
    <dbReference type="NCBI Taxonomy" id="2614693"/>
    <lineage>
        <taxon>Bacteria</taxon>
        <taxon>Pseudomonadati</taxon>
        <taxon>Pseudomonadota</taxon>
        <taxon>Gammaproteobacteria</taxon>
        <taxon>Oceanospirillales</taxon>
        <taxon>Oceanospirillaceae</taxon>
        <taxon>Nitrincola</taxon>
    </lineage>
</organism>
<protein>
    <submittedName>
        <fullName evidence="1">Type I-E CRISPR-associated protein Cse1/CasA</fullName>
    </submittedName>
</protein>
<dbReference type="Gene3D" id="1.10.132.100">
    <property type="match status" value="1"/>
</dbReference>
<sequence length="355" mass="40253">MTTTLLATLNFSLSGGRGYYPSPSVNGIMCIPLGNTLHQTLSYNLVPENVDSNRGDSALWEHEPASLPIAIPKQPVSGYANLYTWPSRMIYLESETSGNVVFMRFVAGHGFDVTSNIIDPMQPYKTDKEKGRLPVQFREDRGTWRDFDSLIPDSSELAPLTIQNALRLAGKNLRFMPGSVLVLGLRYTPPNANVDFWRMERFVLPEVLATNRFSREDVRQFLDVAEETQKTLWQACSDYARGIISHGDRDPDKKDISKAVKQMTASSLYWSMIESRFHETLSSYTLEADPDDIRCQWLKSVLDALCEAWEQHAASVATNDAWTLRSLMKSEGLIRKKMKELKDEIQKYEPREVGA</sequence>
<dbReference type="RefSeq" id="WP_151053353.1">
    <property type="nucleotide sequence ID" value="NZ_CP044222.1"/>
</dbReference>
<dbReference type="Proteomes" id="UP000325606">
    <property type="component" value="Chromosome"/>
</dbReference>
<proteinExistence type="predicted"/>
<reference evidence="1 2" key="1">
    <citation type="submission" date="2019-09" db="EMBL/GenBank/DDBJ databases">
        <title>Nitrincola iocasae sp. nov., a bacterium isolated from the sediment collected at a cold seep field in South China Sea.</title>
        <authorList>
            <person name="Zhang H."/>
            <person name="Wang H."/>
            <person name="Li C."/>
        </authorList>
    </citation>
    <scope>NUCLEOTIDE SEQUENCE [LARGE SCALE GENOMIC DNA]</scope>
    <source>
        <strain evidence="1 2">KXZD1103</strain>
    </source>
</reference>
<dbReference type="Pfam" id="PF09481">
    <property type="entry name" value="CRISPR_Cse1"/>
    <property type="match status" value="1"/>
</dbReference>
<gene>
    <name evidence="1" type="primary">casA</name>
    <name evidence="1" type="ORF">F5I99_01685</name>
</gene>
<name>A0A5J6LA95_9GAMM</name>
<dbReference type="KEGG" id="nik:F5I99_01685"/>
<dbReference type="AlphaFoldDB" id="A0A5J6LA95"/>
<dbReference type="NCBIfam" id="TIGR02547">
    <property type="entry name" value="casA_cse1"/>
    <property type="match status" value="1"/>
</dbReference>
<keyword evidence="2" id="KW-1185">Reference proteome</keyword>
<evidence type="ECO:0000313" key="2">
    <source>
        <dbReference type="Proteomes" id="UP000325606"/>
    </source>
</evidence>
<evidence type="ECO:0000313" key="1">
    <source>
        <dbReference type="EMBL" id="QEW05306.1"/>
    </source>
</evidence>
<dbReference type="InterPro" id="IPR013381">
    <property type="entry name" value="CRISPR-assoc_prot_Cse1"/>
</dbReference>
<accession>A0A5J6LA95</accession>